<dbReference type="AlphaFoldDB" id="A0A8S3S393"/>
<evidence type="ECO:0000313" key="3">
    <source>
        <dbReference type="EMBL" id="CAG2216278.1"/>
    </source>
</evidence>
<dbReference type="Proteomes" id="UP000683360">
    <property type="component" value="Unassembled WGS sequence"/>
</dbReference>
<sequence length="178" mass="21034">MRPRKLLCKCPKRLINTKWHFLDGKNITDAEVKKNVLKDFNQNIKSEISVDKKTLSKESRKKNSSANKRKSSKTIGWGSIVVLVLPVIFLIAIDILNCCIHFRSRFANRKRIRIRPISYIPDQKDSTKLVEENDNVTKSYYASRCGNDFHPDEMKRETYQRRRDDNNQSSRNEWLQYI</sequence>
<keyword evidence="2" id="KW-0812">Transmembrane</keyword>
<dbReference type="OrthoDB" id="6133474at2759"/>
<evidence type="ECO:0000256" key="2">
    <source>
        <dbReference type="SAM" id="Phobius"/>
    </source>
</evidence>
<reference evidence="3" key="1">
    <citation type="submission" date="2021-03" db="EMBL/GenBank/DDBJ databases">
        <authorList>
            <person name="Bekaert M."/>
        </authorList>
    </citation>
    <scope>NUCLEOTIDE SEQUENCE</scope>
</reference>
<keyword evidence="4" id="KW-1185">Reference proteome</keyword>
<keyword evidence="2" id="KW-1133">Transmembrane helix</keyword>
<dbReference type="EMBL" id="CAJPWZ010001477">
    <property type="protein sequence ID" value="CAG2216278.1"/>
    <property type="molecule type" value="Genomic_DNA"/>
</dbReference>
<feature type="transmembrane region" description="Helical" evidence="2">
    <location>
        <begin position="75"/>
        <end position="96"/>
    </location>
</feature>
<gene>
    <name evidence="3" type="ORF">MEDL_30013</name>
</gene>
<feature type="region of interest" description="Disordered" evidence="1">
    <location>
        <begin position="152"/>
        <end position="172"/>
    </location>
</feature>
<proteinExistence type="predicted"/>
<evidence type="ECO:0000256" key="1">
    <source>
        <dbReference type="SAM" id="MobiDB-lite"/>
    </source>
</evidence>
<feature type="compositionally biased region" description="Basic and acidic residues" evidence="1">
    <location>
        <begin position="152"/>
        <end position="166"/>
    </location>
</feature>
<keyword evidence="2" id="KW-0472">Membrane</keyword>
<comment type="caution">
    <text evidence="3">The sequence shown here is derived from an EMBL/GenBank/DDBJ whole genome shotgun (WGS) entry which is preliminary data.</text>
</comment>
<name>A0A8S3S393_MYTED</name>
<organism evidence="3 4">
    <name type="scientific">Mytilus edulis</name>
    <name type="common">Blue mussel</name>
    <dbReference type="NCBI Taxonomy" id="6550"/>
    <lineage>
        <taxon>Eukaryota</taxon>
        <taxon>Metazoa</taxon>
        <taxon>Spiralia</taxon>
        <taxon>Lophotrochozoa</taxon>
        <taxon>Mollusca</taxon>
        <taxon>Bivalvia</taxon>
        <taxon>Autobranchia</taxon>
        <taxon>Pteriomorphia</taxon>
        <taxon>Mytilida</taxon>
        <taxon>Mytiloidea</taxon>
        <taxon>Mytilidae</taxon>
        <taxon>Mytilinae</taxon>
        <taxon>Mytilus</taxon>
    </lineage>
</organism>
<evidence type="ECO:0000313" key="4">
    <source>
        <dbReference type="Proteomes" id="UP000683360"/>
    </source>
</evidence>
<accession>A0A8S3S393</accession>
<protein>
    <submittedName>
        <fullName evidence="3">Uncharacterized protein</fullName>
    </submittedName>
</protein>